<proteinExistence type="predicted"/>
<keyword evidence="3" id="KW-1185">Reference proteome</keyword>
<sequence length="129" mass="15068">MVTRYFKGYSTFPTPQNQKNRDWTLFDIELVKRDLLNVFYTVKGERPMMPTYGSIAWDLLFDPLTETNIDLIVEDSKRIIAMDSRIEMKSITVSEFEHGIIVGFSLLYKPVDVVDSFSIEFDRRAKEAD</sequence>
<dbReference type="Proteomes" id="UP000223025">
    <property type="component" value="Segment"/>
</dbReference>
<dbReference type="Pfam" id="PF04965">
    <property type="entry name" value="GPW_gp25"/>
    <property type="match status" value="1"/>
</dbReference>
<dbReference type="InterPro" id="IPR007048">
    <property type="entry name" value="IraD/Gp25-like"/>
</dbReference>
<dbReference type="OrthoDB" id="14871at10239"/>
<protein>
    <recommendedName>
        <fullName evidence="1">IraD/Gp25-like domain-containing protein</fullName>
    </recommendedName>
</protein>
<dbReference type="KEGG" id="vg:40088185"/>
<dbReference type="EMBL" id="MF403008">
    <property type="protein sequence ID" value="AUZ94964.1"/>
    <property type="molecule type" value="Genomic_DNA"/>
</dbReference>
<reference evidence="2 3" key="1">
    <citation type="submission" date="2017-06" db="EMBL/GenBank/DDBJ databases">
        <authorList>
            <person name="Kim H.J."/>
            <person name="Triplett B.A."/>
        </authorList>
    </citation>
    <scope>NUCLEOTIDE SEQUENCE [LARGE SCALE GENOMIC DNA]</scope>
</reference>
<evidence type="ECO:0000313" key="3">
    <source>
        <dbReference type="Proteomes" id="UP000223025"/>
    </source>
</evidence>
<organism evidence="2 3">
    <name type="scientific">Agrobacterium phage Atu_ph07</name>
    <dbReference type="NCBI Taxonomy" id="2024264"/>
    <lineage>
        <taxon>Viruses</taxon>
        <taxon>Duplodnaviria</taxon>
        <taxon>Heunggongvirae</taxon>
        <taxon>Uroviricota</taxon>
        <taxon>Caudoviricetes</taxon>
        <taxon>Polybotosvirus</taxon>
        <taxon>Polybotosvirus Atuph07</taxon>
    </lineage>
</organism>
<dbReference type="RefSeq" id="YP_009611847.1">
    <property type="nucleotide sequence ID" value="NC_042013.1"/>
</dbReference>
<dbReference type="SUPFAM" id="SSF160719">
    <property type="entry name" value="gpW/gp25-like"/>
    <property type="match status" value="1"/>
</dbReference>
<name>A0A2L0UZJ0_9CAUD</name>
<accession>A0A2L0UZJ0</accession>
<evidence type="ECO:0000313" key="2">
    <source>
        <dbReference type="EMBL" id="AUZ94964.1"/>
    </source>
</evidence>
<evidence type="ECO:0000259" key="1">
    <source>
        <dbReference type="Pfam" id="PF04965"/>
    </source>
</evidence>
<dbReference type="Gene3D" id="3.10.450.40">
    <property type="match status" value="1"/>
</dbReference>
<feature type="domain" description="IraD/Gp25-like" evidence="1">
    <location>
        <begin position="29"/>
        <end position="95"/>
    </location>
</feature>
<dbReference type="GeneID" id="40088185"/>